<comment type="function">
    <text evidence="9 10">This protein specifically catalyzes the removal of signal peptides from prolipoproteins.</text>
</comment>
<feature type="transmembrane region" description="Helical" evidence="9">
    <location>
        <begin position="98"/>
        <end position="116"/>
    </location>
</feature>
<feature type="active site" evidence="9">
    <location>
        <position position="156"/>
    </location>
</feature>
<evidence type="ECO:0000256" key="10">
    <source>
        <dbReference type="RuleBase" id="RU000594"/>
    </source>
</evidence>
<name>D7WEU2_9CORY</name>
<dbReference type="PRINTS" id="PR00781">
    <property type="entry name" value="LIPOSIGPTASE"/>
</dbReference>
<keyword evidence="7 9" id="KW-1133">Transmembrane helix</keyword>
<dbReference type="NCBIfam" id="TIGR00077">
    <property type="entry name" value="lspA"/>
    <property type="match status" value="1"/>
</dbReference>
<comment type="catalytic activity">
    <reaction evidence="9 10">
        <text>Release of signal peptides from bacterial membrane prolipoproteins. Hydrolyzes -Xaa-Yaa-Zaa-|-(S,diacylglyceryl)Cys-, in which Xaa is hydrophobic (preferably Leu), and Yaa (Ala or Ser) and Zaa (Gly or Ala) have small, neutral side chains.</text>
        <dbReference type="EC" id="3.4.23.36"/>
    </reaction>
</comment>
<evidence type="ECO:0000256" key="11">
    <source>
        <dbReference type="RuleBase" id="RU004181"/>
    </source>
</evidence>
<feature type="transmembrane region" description="Helical" evidence="9">
    <location>
        <begin position="160"/>
        <end position="187"/>
    </location>
</feature>
<keyword evidence="2 9" id="KW-1003">Cell membrane</keyword>
<dbReference type="GO" id="GO:0005886">
    <property type="term" value="C:plasma membrane"/>
    <property type="evidence" value="ECO:0007669"/>
    <property type="project" value="UniProtKB-SubCell"/>
</dbReference>
<comment type="similarity">
    <text evidence="1 9 11">Belongs to the peptidase A8 family.</text>
</comment>
<protein>
    <recommendedName>
        <fullName evidence="9">Lipoprotein signal peptidase</fullName>
        <ecNumber evidence="9">3.4.23.36</ecNumber>
    </recommendedName>
    <alternativeName>
        <fullName evidence="9">Prolipoprotein signal peptidase</fullName>
    </alternativeName>
    <alternativeName>
        <fullName evidence="9">Signal peptidase II</fullName>
        <shortName evidence="9">SPase II</shortName>
    </alternativeName>
</protein>
<dbReference type="Pfam" id="PF01252">
    <property type="entry name" value="Peptidase_A8"/>
    <property type="match status" value="1"/>
</dbReference>
<dbReference type="GO" id="GO:0006508">
    <property type="term" value="P:proteolysis"/>
    <property type="evidence" value="ECO:0007669"/>
    <property type="project" value="UniProtKB-KW"/>
</dbReference>
<dbReference type="Proteomes" id="UP000004208">
    <property type="component" value="Unassembled WGS sequence"/>
</dbReference>
<dbReference type="EC" id="3.4.23.36" evidence="9"/>
<dbReference type="HAMAP" id="MF_00161">
    <property type="entry name" value="LspA"/>
    <property type="match status" value="1"/>
</dbReference>
<feature type="transmembrane region" description="Helical" evidence="9">
    <location>
        <begin position="40"/>
        <end position="58"/>
    </location>
</feature>
<feature type="transmembrane region" description="Helical" evidence="9">
    <location>
        <begin position="123"/>
        <end position="140"/>
    </location>
</feature>
<dbReference type="HOGENOM" id="CLU_083252_2_2_11"/>
<evidence type="ECO:0000256" key="3">
    <source>
        <dbReference type="ARBA" id="ARBA00022670"/>
    </source>
</evidence>
<keyword evidence="4 9" id="KW-0812">Transmembrane</keyword>
<comment type="subcellular location">
    <subcellularLocation>
        <location evidence="9">Cell membrane</location>
        <topology evidence="9">Multi-pass membrane protein</topology>
    </subcellularLocation>
</comment>
<evidence type="ECO:0000256" key="6">
    <source>
        <dbReference type="ARBA" id="ARBA00022801"/>
    </source>
</evidence>
<organism evidence="12 13">
    <name type="scientific">Corynebacterium genitalium ATCC 33030</name>
    <dbReference type="NCBI Taxonomy" id="585529"/>
    <lineage>
        <taxon>Bacteria</taxon>
        <taxon>Bacillati</taxon>
        <taxon>Actinomycetota</taxon>
        <taxon>Actinomycetes</taxon>
        <taxon>Mycobacteriales</taxon>
        <taxon>Corynebacteriaceae</taxon>
        <taxon>Corynebacterium</taxon>
    </lineage>
</organism>
<accession>D7WEU2</accession>
<evidence type="ECO:0000256" key="2">
    <source>
        <dbReference type="ARBA" id="ARBA00022475"/>
    </source>
</evidence>
<comment type="pathway">
    <text evidence="9">Protein modification; lipoprotein biosynthesis (signal peptide cleavage).</text>
</comment>
<feature type="active site" evidence="9">
    <location>
        <position position="170"/>
    </location>
</feature>
<evidence type="ECO:0000256" key="7">
    <source>
        <dbReference type="ARBA" id="ARBA00022989"/>
    </source>
</evidence>
<dbReference type="PROSITE" id="PS00855">
    <property type="entry name" value="SPASE_II"/>
    <property type="match status" value="1"/>
</dbReference>
<sequence>MRQAAGKGTDISHIEPTALPSDYSKATMTTESRATRTRPYVPLIVSVMAAVGVIDQILKQTMVTVLTPGEPVYLIGDWFRLYLLFNPGAAFSMGQNSTWIFTTIQLVFVVGALLVAPRIRDKWEALGIALIAGGALGNLIDRLFRDPGFWFGHVVDYISVGSFAVFNVADIAINVGVAVFVLSLFLGDNNEDKDEDKDGGSNE</sequence>
<dbReference type="InterPro" id="IPR001872">
    <property type="entry name" value="Peptidase_A8"/>
</dbReference>
<gene>
    <name evidence="9 12" type="primary">lspA</name>
    <name evidence="12" type="ORF">HMPREF0291_11280</name>
</gene>
<keyword evidence="13" id="KW-1185">Reference proteome</keyword>
<comment type="caution">
    <text evidence="12">The sequence shown here is derived from an EMBL/GenBank/DDBJ whole genome shotgun (WGS) entry which is preliminary data.</text>
</comment>
<dbReference type="STRING" id="585529.HMPREF0291_11280"/>
<evidence type="ECO:0000256" key="4">
    <source>
        <dbReference type="ARBA" id="ARBA00022692"/>
    </source>
</evidence>
<evidence type="ECO:0000256" key="9">
    <source>
        <dbReference type="HAMAP-Rule" id="MF_00161"/>
    </source>
</evidence>
<evidence type="ECO:0000313" key="13">
    <source>
        <dbReference type="Proteomes" id="UP000004208"/>
    </source>
</evidence>
<proteinExistence type="inferred from homology"/>
<dbReference type="PANTHER" id="PTHR33695:SF1">
    <property type="entry name" value="LIPOPROTEIN SIGNAL PEPTIDASE"/>
    <property type="match status" value="1"/>
</dbReference>
<reference evidence="12" key="1">
    <citation type="submission" date="2010-06" db="EMBL/GenBank/DDBJ databases">
        <authorList>
            <person name="Muzny D."/>
            <person name="Qin X."/>
            <person name="Buhay C."/>
            <person name="Dugan-Rocha S."/>
            <person name="Ding Y."/>
            <person name="Chen G."/>
            <person name="Hawes A."/>
            <person name="Holder M."/>
            <person name="Jhangiani S."/>
            <person name="Johnson A."/>
            <person name="Khan Z."/>
            <person name="Li Z."/>
            <person name="Liu W."/>
            <person name="Liu X."/>
            <person name="Perez L."/>
            <person name="Shen H."/>
            <person name="Wang Q."/>
            <person name="Watt J."/>
            <person name="Xi L."/>
            <person name="Xin Y."/>
            <person name="Zhou J."/>
            <person name="Deng J."/>
            <person name="Jiang H."/>
            <person name="Liu Y."/>
            <person name="Qu J."/>
            <person name="Song X.-Z."/>
            <person name="Zhang L."/>
            <person name="Villasana D."/>
            <person name="Johnson A."/>
            <person name="Liu J."/>
            <person name="Liyanage D."/>
            <person name="Lorensuhewa L."/>
            <person name="Robinson T."/>
            <person name="Song A."/>
            <person name="Song B.-B."/>
            <person name="Dinh H."/>
            <person name="Thornton R."/>
            <person name="Coyle M."/>
            <person name="Francisco L."/>
            <person name="Jackson L."/>
            <person name="Javaid M."/>
            <person name="Korchina V."/>
            <person name="Kovar C."/>
            <person name="Mata R."/>
            <person name="Mathew T."/>
            <person name="Ngo R."/>
            <person name="Nguyen L."/>
            <person name="Nguyen N."/>
            <person name="Okwuonu G."/>
            <person name="Ongeri F."/>
            <person name="Pham C."/>
            <person name="Simmons D."/>
            <person name="Wilczek-Boney K."/>
            <person name="Hale W."/>
            <person name="Jakkamsetti A."/>
            <person name="Pham P."/>
            <person name="Ruth R."/>
            <person name="San Lucas F."/>
            <person name="Warren J."/>
            <person name="Zhang J."/>
            <person name="Zhao Z."/>
            <person name="Zhou C."/>
            <person name="Zhu D."/>
            <person name="Lee S."/>
            <person name="Bess C."/>
            <person name="Blankenburg K."/>
            <person name="Forbes L."/>
            <person name="Fu Q."/>
            <person name="Gubbala S."/>
            <person name="Hirani K."/>
            <person name="Jayaseelan J.C."/>
            <person name="Lara F."/>
            <person name="Munidasa M."/>
            <person name="Palculict T."/>
            <person name="Patil S."/>
            <person name="Pu L.-L."/>
            <person name="Saada N."/>
            <person name="Tang L."/>
            <person name="Weissenberger G."/>
            <person name="Zhu Y."/>
            <person name="Hemphill L."/>
            <person name="Shang Y."/>
            <person name="Youmans B."/>
            <person name="Ayvaz T."/>
            <person name="Ross M."/>
            <person name="Santibanez J."/>
            <person name="Aqrawi P."/>
            <person name="Gross S."/>
            <person name="Joshi V."/>
            <person name="Fowler G."/>
            <person name="Nazareth L."/>
            <person name="Reid J."/>
            <person name="Worley K."/>
            <person name="Petrosino J."/>
            <person name="Highlander S."/>
            <person name="Gibbs R."/>
        </authorList>
    </citation>
    <scope>NUCLEOTIDE SEQUENCE [LARGE SCALE GENOMIC DNA]</scope>
    <source>
        <strain evidence="12">ATCC 33030</strain>
    </source>
</reference>
<dbReference type="EMBL" id="ACLJ02000003">
    <property type="protein sequence ID" value="EFK53623.1"/>
    <property type="molecule type" value="Genomic_DNA"/>
</dbReference>
<dbReference type="UniPathway" id="UPA00665"/>
<keyword evidence="3 9" id="KW-0645">Protease</keyword>
<dbReference type="AlphaFoldDB" id="D7WEU2"/>
<evidence type="ECO:0000256" key="1">
    <source>
        <dbReference type="ARBA" id="ARBA00006139"/>
    </source>
</evidence>
<dbReference type="eggNOG" id="COG0597">
    <property type="taxonomic scope" value="Bacteria"/>
</dbReference>
<keyword evidence="5 9" id="KW-0064">Aspartyl protease</keyword>
<keyword evidence="8 9" id="KW-0472">Membrane</keyword>
<evidence type="ECO:0000313" key="12">
    <source>
        <dbReference type="EMBL" id="EFK53623.1"/>
    </source>
</evidence>
<dbReference type="PANTHER" id="PTHR33695">
    <property type="entry name" value="LIPOPROTEIN SIGNAL PEPTIDASE"/>
    <property type="match status" value="1"/>
</dbReference>
<keyword evidence="6 9" id="KW-0378">Hydrolase</keyword>
<evidence type="ECO:0000256" key="5">
    <source>
        <dbReference type="ARBA" id="ARBA00022750"/>
    </source>
</evidence>
<evidence type="ECO:0000256" key="8">
    <source>
        <dbReference type="ARBA" id="ARBA00023136"/>
    </source>
</evidence>
<dbReference type="GO" id="GO:0004190">
    <property type="term" value="F:aspartic-type endopeptidase activity"/>
    <property type="evidence" value="ECO:0007669"/>
    <property type="project" value="UniProtKB-UniRule"/>
</dbReference>